<keyword evidence="1" id="KW-1133">Transmembrane helix</keyword>
<evidence type="ECO:0000256" key="1">
    <source>
        <dbReference type="SAM" id="Phobius"/>
    </source>
</evidence>
<dbReference type="EMBL" id="SNRY01005041">
    <property type="protein sequence ID" value="KAA6316001.1"/>
    <property type="molecule type" value="Genomic_DNA"/>
</dbReference>
<feature type="non-terminal residue" evidence="2">
    <location>
        <position position="26"/>
    </location>
</feature>
<reference evidence="2" key="1">
    <citation type="submission" date="2019-03" db="EMBL/GenBank/DDBJ databases">
        <title>Single cell metagenomics reveals metabolic interactions within the superorganism composed of flagellate Streblomastix strix and complex community of Bacteroidetes bacteria on its surface.</title>
        <authorList>
            <person name="Treitli S.C."/>
            <person name="Kolisko M."/>
            <person name="Husnik F."/>
            <person name="Keeling P."/>
            <person name="Hampl V."/>
        </authorList>
    </citation>
    <scope>NUCLEOTIDE SEQUENCE</scope>
    <source>
        <strain evidence="2">STM</strain>
    </source>
</reference>
<feature type="transmembrane region" description="Helical" evidence="1">
    <location>
        <begin position="7"/>
        <end position="25"/>
    </location>
</feature>
<dbReference type="AlphaFoldDB" id="A0A5J4Q5C5"/>
<name>A0A5J4Q5C5_9ZZZZ</name>
<evidence type="ECO:0000313" key="2">
    <source>
        <dbReference type="EMBL" id="KAA6316001.1"/>
    </source>
</evidence>
<sequence length="26" mass="3078">MVAQWQEVLYWVIIVSITLANLFAIR</sequence>
<keyword evidence="1" id="KW-0472">Membrane</keyword>
<comment type="caution">
    <text evidence="2">The sequence shown here is derived from an EMBL/GenBank/DDBJ whole genome shotgun (WGS) entry which is preliminary data.</text>
</comment>
<accession>A0A5J4Q5C5</accession>
<organism evidence="2">
    <name type="scientific">termite gut metagenome</name>
    <dbReference type="NCBI Taxonomy" id="433724"/>
    <lineage>
        <taxon>unclassified sequences</taxon>
        <taxon>metagenomes</taxon>
        <taxon>organismal metagenomes</taxon>
    </lineage>
</organism>
<keyword evidence="1" id="KW-0812">Transmembrane</keyword>
<proteinExistence type="predicted"/>
<protein>
    <submittedName>
        <fullName evidence="2">NADH-quinone oxidoreductase subunit N</fullName>
    </submittedName>
</protein>
<gene>
    <name evidence="2" type="ORF">EZS27_033626</name>
</gene>